<name>A0A0F9WE67_9MICR</name>
<sequence length="585" mass="70745">MENLITKVFKPTLNIKFLNTDCDYNFIIKKIKETNYFNIKQKNQTNYTFGEDLISTLYKDEIYTFKNLTIYIVCDKSKSDFYIPYSYFDSEEYLIQLEKIYKLCLPKKEESFLSKGSSLFKSFILDTYMDDKSKADSFFLVGKYEDAYKIYSKYTDYNDFSHYCIEMAFYCTLKYKEVPFHFIDTFYFNRLIYLLFQSQEYDFLCYRFYKISSSIDTKIMHEIGLRMFQTSLYKRKGFELLYFYNNRNKLDLTTVYNEIINAGNKKKIDDKVFCQNLPLSSKSSEFNVSSLFIMNFTNFFIIFQYQVFNIKFNIKAKGEFTIKNKKRKFEDVIDFTVWFKRPGFYTRNLCIQLEKTYNLKLFFVVLEKFRAKIFCDYRLKSQTFLSLQFKVSELFKICSKHKFTVTETDIIKIYRENILGLTDSLCDNITSFDIINDPIHTDLNFKHFLTWDKKLLSCENNVTLRFNRYKKHKIKFLEQEQVYMIYIKKRKKLRQKVFIYIFNTYILEENTKLSLLINNVYNEKLFLEVKGLTCEVLDSNFVIVSKKSTLFEMRCKNLSVNAKFEFFIRNKDGEFMDFDYKIDFL</sequence>
<dbReference type="VEuPathDB" id="MicrosporidiaDB:G9O61_00g011520"/>
<organism evidence="1 2">
    <name type="scientific">Vairimorpha ceranae</name>
    <dbReference type="NCBI Taxonomy" id="40302"/>
    <lineage>
        <taxon>Eukaryota</taxon>
        <taxon>Fungi</taxon>
        <taxon>Fungi incertae sedis</taxon>
        <taxon>Microsporidia</taxon>
        <taxon>Nosematidae</taxon>
        <taxon>Vairimorpha</taxon>
    </lineage>
</organism>
<dbReference type="AlphaFoldDB" id="A0A0F9WE67"/>
<gene>
    <name evidence="1" type="ORF">AAJ76_1400026613</name>
</gene>
<comment type="caution">
    <text evidence="1">The sequence shown here is derived from an EMBL/GenBank/DDBJ whole genome shotgun (WGS) entry which is preliminary data.</text>
</comment>
<dbReference type="VEuPathDB" id="MicrosporidiaDB:AAJ76_1400026613"/>
<keyword evidence="2" id="KW-1185">Reference proteome</keyword>
<protein>
    <submittedName>
        <fullName evidence="1">Uncharacterized protein</fullName>
    </submittedName>
</protein>
<dbReference type="VEuPathDB" id="MicrosporidiaDB:NCER_100016"/>
<reference evidence="1 2" key="1">
    <citation type="journal article" date="2015" name="Environ. Microbiol.">
        <title>Genome analyses suggest the presence of polyploidy and recent human-driven expansions in eight global populations of the honeybee pathogen Nosema ceranae.</title>
        <authorList>
            <person name="Pelin A."/>
            <person name="Selman M."/>
            <person name="Aris-Brosou S."/>
            <person name="Farinelli L."/>
            <person name="Corradi N."/>
        </authorList>
    </citation>
    <scope>NUCLEOTIDE SEQUENCE [LARGE SCALE GENOMIC DNA]</scope>
    <source>
        <strain evidence="1 2">PA08 1199</strain>
    </source>
</reference>
<dbReference type="GeneID" id="36318922"/>
<proteinExistence type="predicted"/>
<dbReference type="EMBL" id="JPQZ01000014">
    <property type="protein sequence ID" value="KKO75691.1"/>
    <property type="molecule type" value="Genomic_DNA"/>
</dbReference>
<dbReference type="OrthoDB" id="2192736at2759"/>
<accession>A0A0F9WE67</accession>
<dbReference type="Proteomes" id="UP000034350">
    <property type="component" value="Unassembled WGS sequence"/>
</dbReference>
<dbReference type="VEuPathDB" id="MicrosporidiaDB:NCER_100017"/>
<dbReference type="RefSeq" id="XP_024331433.1">
    <property type="nucleotide sequence ID" value="XM_024474019.1"/>
</dbReference>
<evidence type="ECO:0000313" key="1">
    <source>
        <dbReference type="EMBL" id="KKO75691.1"/>
    </source>
</evidence>
<evidence type="ECO:0000313" key="2">
    <source>
        <dbReference type="Proteomes" id="UP000034350"/>
    </source>
</evidence>